<feature type="compositionally biased region" description="Basic residues" evidence="2">
    <location>
        <begin position="1"/>
        <end position="11"/>
    </location>
</feature>
<reference evidence="4 5" key="1">
    <citation type="journal article" date="2021" name="Plant Biotechnol. J.">
        <title>Multi-omics assisted identification of the key and species-specific regulatory components of drought-tolerant mechanisms in Gossypium stocksii.</title>
        <authorList>
            <person name="Yu D."/>
            <person name="Ke L."/>
            <person name="Zhang D."/>
            <person name="Wu Y."/>
            <person name="Sun Y."/>
            <person name="Mei J."/>
            <person name="Sun J."/>
            <person name="Sun Y."/>
        </authorList>
    </citation>
    <scope>NUCLEOTIDE SEQUENCE [LARGE SCALE GENOMIC DNA]</scope>
    <source>
        <strain evidence="5">cv. E1</strain>
        <tissue evidence="4">Leaf</tissue>
    </source>
</reference>
<dbReference type="EMBL" id="JAIQCV010000001">
    <property type="protein sequence ID" value="KAH1129056.1"/>
    <property type="molecule type" value="Genomic_DNA"/>
</dbReference>
<dbReference type="InterPro" id="IPR040211">
    <property type="entry name" value="SERF1/2-like"/>
</dbReference>
<name>A0A9D3WHG4_9ROSI</name>
<evidence type="ECO:0000259" key="3">
    <source>
        <dbReference type="Pfam" id="PF04419"/>
    </source>
</evidence>
<feature type="compositionally biased region" description="Basic and acidic residues" evidence="2">
    <location>
        <begin position="12"/>
        <end position="28"/>
    </location>
</feature>
<organism evidence="4 5">
    <name type="scientific">Gossypium stocksii</name>
    <dbReference type="NCBI Taxonomy" id="47602"/>
    <lineage>
        <taxon>Eukaryota</taxon>
        <taxon>Viridiplantae</taxon>
        <taxon>Streptophyta</taxon>
        <taxon>Embryophyta</taxon>
        <taxon>Tracheophyta</taxon>
        <taxon>Spermatophyta</taxon>
        <taxon>Magnoliopsida</taxon>
        <taxon>eudicotyledons</taxon>
        <taxon>Gunneridae</taxon>
        <taxon>Pentapetalae</taxon>
        <taxon>rosids</taxon>
        <taxon>malvids</taxon>
        <taxon>Malvales</taxon>
        <taxon>Malvaceae</taxon>
        <taxon>Malvoideae</taxon>
        <taxon>Gossypium</taxon>
    </lineage>
</organism>
<dbReference type="PANTHER" id="PTHR13596:SF0">
    <property type="entry name" value="SI:CH211-39K3.2-RELATED"/>
    <property type="match status" value="1"/>
</dbReference>
<dbReference type="OrthoDB" id="18018at2759"/>
<gene>
    <name evidence="4" type="ORF">J1N35_000434</name>
</gene>
<comment type="caution">
    <text evidence="4">The sequence shown here is derived from an EMBL/GenBank/DDBJ whole genome shotgun (WGS) entry which is preliminary data.</text>
</comment>
<sequence length="215" mass="23811">MPKKRQSRKVSLKSDGENVRDRDRERAQARAGGKGSKTKDDGLTPEQRRERDAKALQEKAAKKAAQAAAGGNNAGGGNLCVSFRVFQSLCLCRLKINKLLRIHTMVQLMRMNTFGHKKLCVAPCSRKSLSLSISCSQHDEPNGRAVMYRCLVVWVQDSKKRVELETVSSISVADRIVGQPISRSVGVPLVLIWFGVLRGSWSSECPMFVLDAWLA</sequence>
<dbReference type="InterPro" id="IPR007513">
    <property type="entry name" value="SERF-like_N"/>
</dbReference>
<feature type="domain" description="Small EDRK-rich factor-like N-terminal" evidence="3">
    <location>
        <begin position="20"/>
        <end position="49"/>
    </location>
</feature>
<dbReference type="PANTHER" id="PTHR13596">
    <property type="entry name" value="SMALL EDRK-RICH FACTOR 1"/>
    <property type="match status" value="1"/>
</dbReference>
<proteinExistence type="inferred from homology"/>
<dbReference type="AlphaFoldDB" id="A0A9D3WHG4"/>
<evidence type="ECO:0000256" key="2">
    <source>
        <dbReference type="SAM" id="MobiDB-lite"/>
    </source>
</evidence>
<keyword evidence="5" id="KW-1185">Reference proteome</keyword>
<evidence type="ECO:0000313" key="4">
    <source>
        <dbReference type="EMBL" id="KAH1129056.1"/>
    </source>
</evidence>
<feature type="region of interest" description="Disordered" evidence="2">
    <location>
        <begin position="1"/>
        <end position="60"/>
    </location>
</feature>
<dbReference type="Pfam" id="PF04419">
    <property type="entry name" value="SERF-like_N"/>
    <property type="match status" value="1"/>
</dbReference>
<feature type="compositionally biased region" description="Basic and acidic residues" evidence="2">
    <location>
        <begin position="37"/>
        <end position="60"/>
    </location>
</feature>
<comment type="similarity">
    <text evidence="1">Belongs to the SERF family.</text>
</comment>
<dbReference type="Proteomes" id="UP000828251">
    <property type="component" value="Unassembled WGS sequence"/>
</dbReference>
<accession>A0A9D3WHG4</accession>
<evidence type="ECO:0000256" key="1">
    <source>
        <dbReference type="ARBA" id="ARBA00007309"/>
    </source>
</evidence>
<evidence type="ECO:0000313" key="5">
    <source>
        <dbReference type="Proteomes" id="UP000828251"/>
    </source>
</evidence>
<protein>
    <recommendedName>
        <fullName evidence="3">Small EDRK-rich factor-like N-terminal domain-containing protein</fullName>
    </recommendedName>
</protein>